<name>A0A1F4WK68_UNCKA</name>
<dbReference type="EMBL" id="MEWA01000023">
    <property type="protein sequence ID" value="OGC69313.1"/>
    <property type="molecule type" value="Genomic_DNA"/>
</dbReference>
<evidence type="ECO:0000313" key="3">
    <source>
        <dbReference type="Proteomes" id="UP000179113"/>
    </source>
</evidence>
<organism evidence="2 3">
    <name type="scientific">candidate division WWE3 bacterium RIFOXYC1_FULL_39_7</name>
    <dbReference type="NCBI Taxonomy" id="1802643"/>
    <lineage>
        <taxon>Bacteria</taxon>
        <taxon>Katanobacteria</taxon>
    </lineage>
</organism>
<dbReference type="Gene3D" id="3.30.2010.10">
    <property type="entry name" value="Metalloproteases ('zincins'), catalytic domain"/>
    <property type="match status" value="1"/>
</dbReference>
<dbReference type="InterPro" id="IPR002725">
    <property type="entry name" value="YgjP-like_metallopeptidase"/>
</dbReference>
<dbReference type="InterPro" id="IPR053136">
    <property type="entry name" value="UTP_pyrophosphatase-like"/>
</dbReference>
<feature type="domain" description="YgjP-like metallopeptidase" evidence="1">
    <location>
        <begin position="13"/>
        <end position="108"/>
    </location>
</feature>
<comment type="caution">
    <text evidence="2">The sequence shown here is derived from an EMBL/GenBank/DDBJ whole genome shotgun (WGS) entry which is preliminary data.</text>
</comment>
<dbReference type="Proteomes" id="UP000179113">
    <property type="component" value="Unassembled WGS sequence"/>
</dbReference>
<protein>
    <recommendedName>
        <fullName evidence="1">YgjP-like metallopeptidase domain-containing protein</fullName>
    </recommendedName>
</protein>
<dbReference type="PANTHER" id="PTHR30399:SF1">
    <property type="entry name" value="UTP PYROPHOSPHATASE"/>
    <property type="match status" value="1"/>
</dbReference>
<evidence type="ECO:0000313" key="2">
    <source>
        <dbReference type="EMBL" id="OGC69313.1"/>
    </source>
</evidence>
<evidence type="ECO:0000259" key="1">
    <source>
        <dbReference type="Pfam" id="PF01863"/>
    </source>
</evidence>
<reference evidence="2 3" key="1">
    <citation type="journal article" date="2016" name="Nat. Commun.">
        <title>Thousands of microbial genomes shed light on interconnected biogeochemical processes in an aquifer system.</title>
        <authorList>
            <person name="Anantharaman K."/>
            <person name="Brown C.T."/>
            <person name="Hug L.A."/>
            <person name="Sharon I."/>
            <person name="Castelle C.J."/>
            <person name="Probst A.J."/>
            <person name="Thomas B.C."/>
            <person name="Singh A."/>
            <person name="Wilkins M.J."/>
            <person name="Karaoz U."/>
            <person name="Brodie E.L."/>
            <person name="Williams K.H."/>
            <person name="Hubbard S.S."/>
            <person name="Banfield J.F."/>
        </authorList>
    </citation>
    <scope>NUCLEOTIDE SEQUENCE [LARGE SCALE GENOMIC DNA]</scope>
</reference>
<proteinExistence type="predicted"/>
<dbReference type="Pfam" id="PF01863">
    <property type="entry name" value="YgjP-like"/>
    <property type="match status" value="1"/>
</dbReference>
<gene>
    <name evidence="2" type="ORF">A2415_02965</name>
</gene>
<dbReference type="PANTHER" id="PTHR30399">
    <property type="entry name" value="UNCHARACTERIZED PROTEIN YGJP"/>
    <property type="match status" value="1"/>
</dbReference>
<dbReference type="CDD" id="cd07344">
    <property type="entry name" value="M48_yhfN_like"/>
    <property type="match status" value="1"/>
</dbReference>
<dbReference type="AlphaFoldDB" id="A0A1F4WK68"/>
<accession>A0A1F4WK68</accession>
<sequence length="114" mass="13628">MMFSKKHYLQNKLKAKEIILESLIFFAALYGVKYKKVAIRNQRTRWGSCSKSGNLNFNYKVAFLPKLQRDYVIVHEVCHLIEFNHSKRFWAQVERTIPNYKEIKKQVRSTTLVM</sequence>